<dbReference type="PANTHER" id="PTHR45750">
    <property type="entry name" value="GH11602P"/>
    <property type="match status" value="1"/>
</dbReference>
<dbReference type="AlphaFoldDB" id="A0A8S9WND1"/>
<keyword evidence="9" id="KW-0010">Activator</keyword>
<dbReference type="EMBL" id="WIXP02000016">
    <property type="protein sequence ID" value="KAF6198197.1"/>
    <property type="molecule type" value="Genomic_DNA"/>
</dbReference>
<dbReference type="InterPro" id="IPR018359">
    <property type="entry name" value="Bromodomain_CS"/>
</dbReference>
<evidence type="ECO:0000256" key="7">
    <source>
        <dbReference type="ARBA" id="ARBA00023015"/>
    </source>
</evidence>
<dbReference type="InterPro" id="IPR016181">
    <property type="entry name" value="Acyl_CoA_acyltransferase"/>
</dbReference>
<evidence type="ECO:0000259" key="18">
    <source>
        <dbReference type="PROSITE" id="PS51186"/>
    </source>
</evidence>
<proteinExistence type="inferred from homology"/>
<protein>
    <recommendedName>
        <fullName evidence="4">histone acetyltransferase</fullName>
        <ecNumber evidence="4">2.3.1.48</ecNumber>
    </recommendedName>
</protein>
<dbReference type="PANTHER" id="PTHR45750:SF3">
    <property type="entry name" value="HISTONE ACETYLTRANSFERASE"/>
    <property type="match status" value="1"/>
</dbReference>
<dbReference type="GO" id="GO:0005634">
    <property type="term" value="C:nucleus"/>
    <property type="evidence" value="ECO:0007669"/>
    <property type="project" value="UniProtKB-SubCell"/>
</dbReference>
<keyword evidence="5" id="KW-0808">Transferase</keyword>
<dbReference type="InterPro" id="IPR000182">
    <property type="entry name" value="GNAT_dom"/>
</dbReference>
<dbReference type="CDD" id="cd05509">
    <property type="entry name" value="Bromo_gcn5_like"/>
    <property type="match status" value="1"/>
</dbReference>
<evidence type="ECO:0000256" key="1">
    <source>
        <dbReference type="ARBA" id="ARBA00004123"/>
    </source>
</evidence>
<sequence>MSEAGPSTTGKADPPKDPPQRINKQTFLQMIQQRKNQVYAMPRDRKLLKLAIYSACQEGSCNCCGWKAAQKTATLAALSDPCQTCGHLLSLHISHLNGLPDEELNPLLGMVVDTENIFNRFHREQDVEVKHIYYNLFRLLKTSIVQLKKPQIEQSLGTPPFETPTIAKGVLNFVCYKFNHLAEKEWQTMYSLAQMFLHSLNQYTFESPTVRKQTASQEEVSPYRRNYTRWMVFCYVPMICDSLRHFDASVVFGITMLRSVFKSLKKELMDKFHLGIERMQSEERASILPALPRFLDLIEEEIYTLTSPIWEEEFKATPPPHLQATLERKRQELEKQRGVTGSPKLSQSVVAQADSTSEPPATPTAGARKNGRDTPESNKTVGEPLKGSEPKRRKLASSVSTAPPLEDMEDISLPVVKQIVADLDSEEKSTNRAINVSSLFKETTPLVERAKAAEEKGQIKVVLLSNSLTSPVSKQTMLWLLNLRTLFLRQLPSMPVDYITRLVYDPKHKTLALIKDNKPIGGICFRSFSSQGFSEVVFCAVRTSDQFKGYGAHMMNHLKEYHIRIKIHNLLTFADKNAIVYFKKQGFSQNVTLDPSVYQGFIKYYDGAIFMHCTINPQIVYTEVSSVLRLQKEVLKRLIDEKKDMVEKIHPGLTCFKEGLKSSIPIESLPGIRATGWKPAMRPTRVSRLQEETSHPENLHKSLKVALNAIKNHKLAWPFLEPVKKEDAQDYFECIKYPMDLKTMGERLKSGYYTTRRLFIADMLRIFNNCRIYNRQHTEYYKCANDLDSQSVLGSLHVTEENCGPSGGPTGTKDAPPLSGDAHVEAVPTATGQPCPEPGPEQAQPQECLEENCGPSGGPTGTEEAPPLHDDALVGMVPPATGQPCPAGRMPRNPEEEPIHEEPTGKAANGGEMGGATEIGVDGVPWIVVCRWAGALRGNLRRTPSNISVAVEWKAHEVHSL</sequence>
<keyword evidence="11" id="KW-0206">Cytoskeleton</keyword>
<feature type="domain" description="N-acetyltransferase" evidence="18">
    <location>
        <begin position="470"/>
        <end position="616"/>
    </location>
</feature>
<comment type="catalytic activity">
    <reaction evidence="14">
        <text>L-lysyl-[histone] + acetyl-CoA = N(6)-acetyl-L-lysyl-[histone] + CoA + H(+)</text>
        <dbReference type="Rhea" id="RHEA:21992"/>
        <dbReference type="Rhea" id="RHEA-COMP:9845"/>
        <dbReference type="Rhea" id="RHEA-COMP:11338"/>
        <dbReference type="ChEBI" id="CHEBI:15378"/>
        <dbReference type="ChEBI" id="CHEBI:29969"/>
        <dbReference type="ChEBI" id="CHEBI:57287"/>
        <dbReference type="ChEBI" id="CHEBI:57288"/>
        <dbReference type="ChEBI" id="CHEBI:61930"/>
        <dbReference type="EC" id="2.3.1.48"/>
    </reaction>
    <physiologicalReaction direction="left-to-right" evidence="14">
        <dbReference type="Rhea" id="RHEA:21993"/>
    </physiologicalReaction>
</comment>
<feature type="domain" description="Bromo" evidence="17">
    <location>
        <begin position="711"/>
        <end position="781"/>
    </location>
</feature>
<dbReference type="PROSITE" id="PS50014">
    <property type="entry name" value="BROMODOMAIN_2"/>
    <property type="match status" value="1"/>
</dbReference>
<dbReference type="SUPFAM" id="SSF55729">
    <property type="entry name" value="Acyl-CoA N-acyltransferases (Nat)"/>
    <property type="match status" value="1"/>
</dbReference>
<evidence type="ECO:0000256" key="14">
    <source>
        <dbReference type="ARBA" id="ARBA00048940"/>
    </source>
</evidence>
<keyword evidence="12" id="KW-0539">Nucleus</keyword>
<keyword evidence="11" id="KW-0963">Cytoplasm</keyword>
<evidence type="ECO:0000256" key="15">
    <source>
        <dbReference type="PROSITE-ProRule" id="PRU00035"/>
    </source>
</evidence>
<dbReference type="Proteomes" id="UP000466442">
    <property type="component" value="Linkage Group LG16"/>
</dbReference>
<dbReference type="InterPro" id="IPR009464">
    <property type="entry name" value="PCAF_N"/>
</dbReference>
<dbReference type="GO" id="GO:0043992">
    <property type="term" value="F:histone H3K9 acetyltransferase activity"/>
    <property type="evidence" value="ECO:0007669"/>
    <property type="project" value="UniProtKB-ARBA"/>
</dbReference>
<name>A0A8S9WND1_APOLU</name>
<comment type="similarity">
    <text evidence="3">Belongs to the acetyltransferase family. GCN5 subfamily.</text>
</comment>
<dbReference type="GO" id="GO:0045944">
    <property type="term" value="P:positive regulation of transcription by RNA polymerase II"/>
    <property type="evidence" value="ECO:0007669"/>
    <property type="project" value="TreeGrafter"/>
</dbReference>
<dbReference type="InterPro" id="IPR001487">
    <property type="entry name" value="Bromodomain"/>
</dbReference>
<evidence type="ECO:0000256" key="5">
    <source>
        <dbReference type="ARBA" id="ARBA00022679"/>
    </source>
</evidence>
<evidence type="ECO:0000256" key="3">
    <source>
        <dbReference type="ARBA" id="ARBA00008607"/>
    </source>
</evidence>
<reference evidence="19" key="1">
    <citation type="journal article" date="2021" name="Mol. Ecol. Resour.">
        <title>Apolygus lucorum genome provides insights into omnivorousness and mesophyll feeding.</title>
        <authorList>
            <person name="Liu Y."/>
            <person name="Liu H."/>
            <person name="Wang H."/>
            <person name="Huang T."/>
            <person name="Liu B."/>
            <person name="Yang B."/>
            <person name="Yin L."/>
            <person name="Li B."/>
            <person name="Zhang Y."/>
            <person name="Zhang S."/>
            <person name="Jiang F."/>
            <person name="Zhang X."/>
            <person name="Ren Y."/>
            <person name="Wang B."/>
            <person name="Wang S."/>
            <person name="Lu Y."/>
            <person name="Wu K."/>
            <person name="Fan W."/>
            <person name="Wang G."/>
        </authorList>
    </citation>
    <scope>NUCLEOTIDE SEQUENCE</scope>
    <source>
        <strain evidence="19">12Hb</strain>
    </source>
</reference>
<feature type="region of interest" description="Disordered" evidence="16">
    <location>
        <begin position="332"/>
        <end position="403"/>
    </location>
</feature>
<keyword evidence="10" id="KW-0804">Transcription</keyword>
<comment type="subcellular location">
    <subcellularLocation>
        <location evidence="2">Cytoplasm</location>
        <location evidence="2">Cytoskeleton</location>
        <location evidence="2">Microtubule organizing center</location>
        <location evidence="2">Centrosome</location>
    </subcellularLocation>
    <subcellularLocation>
        <location evidence="1">Nucleus</location>
    </subcellularLocation>
</comment>
<evidence type="ECO:0000256" key="8">
    <source>
        <dbReference type="ARBA" id="ARBA00023117"/>
    </source>
</evidence>
<keyword evidence="7" id="KW-0805">Transcription regulation</keyword>
<feature type="region of interest" description="Disordered" evidence="16">
    <location>
        <begin position="798"/>
        <end position="868"/>
    </location>
</feature>
<evidence type="ECO:0000256" key="9">
    <source>
        <dbReference type="ARBA" id="ARBA00023159"/>
    </source>
</evidence>
<evidence type="ECO:0000259" key="17">
    <source>
        <dbReference type="PROSITE" id="PS50014"/>
    </source>
</evidence>
<evidence type="ECO:0000256" key="12">
    <source>
        <dbReference type="ARBA" id="ARBA00023242"/>
    </source>
</evidence>
<dbReference type="EC" id="2.3.1.48" evidence="4"/>
<dbReference type="GO" id="GO:0005813">
    <property type="term" value="C:centrosome"/>
    <property type="evidence" value="ECO:0007669"/>
    <property type="project" value="UniProtKB-SubCell"/>
</dbReference>
<dbReference type="SUPFAM" id="SSF47370">
    <property type="entry name" value="Bromodomain"/>
    <property type="match status" value="1"/>
</dbReference>
<keyword evidence="8 15" id="KW-0103">Bromodomain</keyword>
<accession>A0A8S9WND1</accession>
<dbReference type="Gene3D" id="3.40.630.30">
    <property type="match status" value="1"/>
</dbReference>
<dbReference type="GO" id="GO:0140672">
    <property type="term" value="C:ATAC complex"/>
    <property type="evidence" value="ECO:0007669"/>
    <property type="project" value="TreeGrafter"/>
</dbReference>
<evidence type="ECO:0000256" key="11">
    <source>
        <dbReference type="ARBA" id="ARBA00023212"/>
    </source>
</evidence>
<evidence type="ECO:0000256" key="16">
    <source>
        <dbReference type="SAM" id="MobiDB-lite"/>
    </source>
</evidence>
<feature type="compositionally biased region" description="Basic and acidic residues" evidence="16">
    <location>
        <begin position="892"/>
        <end position="904"/>
    </location>
</feature>
<evidence type="ECO:0000256" key="4">
    <source>
        <dbReference type="ARBA" id="ARBA00013184"/>
    </source>
</evidence>
<evidence type="ECO:0000313" key="20">
    <source>
        <dbReference type="Proteomes" id="UP000466442"/>
    </source>
</evidence>
<gene>
    <name evidence="19" type="ORF">GE061_007944</name>
</gene>
<evidence type="ECO:0000256" key="10">
    <source>
        <dbReference type="ARBA" id="ARBA00023163"/>
    </source>
</evidence>
<keyword evidence="20" id="KW-1185">Reference proteome</keyword>
<evidence type="ECO:0000256" key="6">
    <source>
        <dbReference type="ARBA" id="ARBA00022853"/>
    </source>
</evidence>
<evidence type="ECO:0000256" key="13">
    <source>
        <dbReference type="ARBA" id="ARBA00023315"/>
    </source>
</evidence>
<dbReference type="PROSITE" id="PS51186">
    <property type="entry name" value="GNAT"/>
    <property type="match status" value="1"/>
</dbReference>
<feature type="compositionally biased region" description="Polar residues" evidence="16">
    <location>
        <begin position="1"/>
        <end position="10"/>
    </location>
</feature>
<comment type="caution">
    <text evidence="19">The sequence shown here is derived from an EMBL/GenBank/DDBJ whole genome shotgun (WGS) entry which is preliminary data.</text>
</comment>
<organism evidence="19 20">
    <name type="scientific">Apolygus lucorum</name>
    <name type="common">Small green plant bug</name>
    <name type="synonym">Lygocoris lucorum</name>
    <dbReference type="NCBI Taxonomy" id="248454"/>
    <lineage>
        <taxon>Eukaryota</taxon>
        <taxon>Metazoa</taxon>
        <taxon>Ecdysozoa</taxon>
        <taxon>Arthropoda</taxon>
        <taxon>Hexapoda</taxon>
        <taxon>Insecta</taxon>
        <taxon>Pterygota</taxon>
        <taxon>Neoptera</taxon>
        <taxon>Paraneoptera</taxon>
        <taxon>Hemiptera</taxon>
        <taxon>Heteroptera</taxon>
        <taxon>Panheteroptera</taxon>
        <taxon>Cimicomorpha</taxon>
        <taxon>Miridae</taxon>
        <taxon>Mirini</taxon>
        <taxon>Apolygus</taxon>
    </lineage>
</organism>
<feature type="region of interest" description="Disordered" evidence="16">
    <location>
        <begin position="1"/>
        <end position="21"/>
    </location>
</feature>
<feature type="region of interest" description="Disordered" evidence="16">
    <location>
        <begin position="884"/>
        <end position="910"/>
    </location>
</feature>
<dbReference type="Pfam" id="PF00583">
    <property type="entry name" value="Acetyltransf_1"/>
    <property type="match status" value="1"/>
</dbReference>
<keyword evidence="6" id="KW-0156">Chromatin regulator</keyword>
<dbReference type="SMART" id="SM00297">
    <property type="entry name" value="BROMO"/>
    <property type="match status" value="1"/>
</dbReference>
<dbReference type="Gene3D" id="1.20.920.10">
    <property type="entry name" value="Bromodomain-like"/>
    <property type="match status" value="1"/>
</dbReference>
<evidence type="ECO:0000313" key="19">
    <source>
        <dbReference type="EMBL" id="KAF6198197.1"/>
    </source>
</evidence>
<evidence type="ECO:0000256" key="2">
    <source>
        <dbReference type="ARBA" id="ARBA00004300"/>
    </source>
</evidence>
<dbReference type="InterPro" id="IPR037800">
    <property type="entry name" value="GCN5"/>
</dbReference>
<dbReference type="Pfam" id="PF00439">
    <property type="entry name" value="Bromodomain"/>
    <property type="match status" value="1"/>
</dbReference>
<dbReference type="OrthoDB" id="1937912at2759"/>
<dbReference type="Pfam" id="PF06466">
    <property type="entry name" value="PCAF_N"/>
    <property type="match status" value="1"/>
</dbReference>
<keyword evidence="13" id="KW-0012">Acyltransferase</keyword>
<dbReference type="PROSITE" id="PS00633">
    <property type="entry name" value="BROMODOMAIN_1"/>
    <property type="match status" value="1"/>
</dbReference>
<feature type="compositionally biased region" description="Polar residues" evidence="16">
    <location>
        <begin position="343"/>
        <end position="359"/>
    </location>
</feature>
<dbReference type="CDD" id="cd04301">
    <property type="entry name" value="NAT_SF"/>
    <property type="match status" value="1"/>
</dbReference>
<dbReference type="InterPro" id="IPR036427">
    <property type="entry name" value="Bromodomain-like_sf"/>
</dbReference>
<dbReference type="PRINTS" id="PR00503">
    <property type="entry name" value="BROMODOMAIN"/>
</dbReference>